<organism evidence="1 2">
    <name type="scientific">Chitinophaga pollutisoli</name>
    <dbReference type="NCBI Taxonomy" id="3133966"/>
    <lineage>
        <taxon>Bacteria</taxon>
        <taxon>Pseudomonadati</taxon>
        <taxon>Bacteroidota</taxon>
        <taxon>Chitinophagia</taxon>
        <taxon>Chitinophagales</taxon>
        <taxon>Chitinophagaceae</taxon>
        <taxon>Chitinophaga</taxon>
    </lineage>
</organism>
<keyword evidence="2" id="KW-1185">Reference proteome</keyword>
<evidence type="ECO:0000313" key="1">
    <source>
        <dbReference type="EMBL" id="WZN42036.1"/>
    </source>
</evidence>
<gene>
    <name evidence="1" type="ORF">WJU16_03165</name>
</gene>
<proteinExistence type="predicted"/>
<sequence>MTIYRFKKELYTRGLASYDYLTDENFSIHFSTSDYLSRNRIYLQWYMEKSFYLKNDLSKEITAHTLNKYIRDKNAVSEGVETHLSLGASFFYNFNGEAFHFLFEQSDKMQTATALLETILKAKSKIVRLPIQSVANALAAIADKSISSTDFDNPLLKANFIRSLNRETFLAQSIFNDYHLNKKRAGKLPTWKRQPTSA</sequence>
<protein>
    <submittedName>
        <fullName evidence="1">Uncharacterized protein</fullName>
    </submittedName>
</protein>
<accession>A0ABZ2YQH3</accession>
<dbReference type="EMBL" id="CP149822">
    <property type="protein sequence ID" value="WZN42036.1"/>
    <property type="molecule type" value="Genomic_DNA"/>
</dbReference>
<evidence type="ECO:0000313" key="2">
    <source>
        <dbReference type="Proteomes" id="UP001485459"/>
    </source>
</evidence>
<dbReference type="Proteomes" id="UP001485459">
    <property type="component" value="Chromosome"/>
</dbReference>
<reference evidence="2" key="1">
    <citation type="submission" date="2024-03" db="EMBL/GenBank/DDBJ databases">
        <title>Chitinophaga horti sp. nov., isolated from garden soil.</title>
        <authorList>
            <person name="Lee D.S."/>
            <person name="Han D.M."/>
            <person name="Baek J.H."/>
            <person name="Choi D.G."/>
            <person name="Jeon J.H."/>
            <person name="Jeon C.O."/>
        </authorList>
    </citation>
    <scope>NUCLEOTIDE SEQUENCE [LARGE SCALE GENOMIC DNA]</scope>
    <source>
        <strain evidence="2">GPA1</strain>
    </source>
</reference>
<name>A0ABZ2YQH3_9BACT</name>
<dbReference type="RefSeq" id="WP_341836879.1">
    <property type="nucleotide sequence ID" value="NZ_CP149822.1"/>
</dbReference>